<dbReference type="EMBL" id="PSQG01000005">
    <property type="protein sequence ID" value="RCH45267.1"/>
    <property type="molecule type" value="Genomic_DNA"/>
</dbReference>
<sequence length="323" mass="36172">MFGEDYAYAVARIRVLETGLLNQAAIEQLLACQDEQQCLQILTEKGWGNGDPVAGADAILSREREKIWEIMDSLVADRSVFSVLSYQDLFHNLKAAVKASILQGAAPNIFFSDCSIDGEDMVKFLTDKEYDRFPEDMWEAAREAYETFLHTSDGQLADIIVDRAALDAIKKAGERSKEEIVRQYAESTVAVADIRIAVRACKTGKSSDFMKKAMAECDTLDKERLIHAAVSGMDQIMGYLAETKYGDGALALAESASAFERWCDNQIMETIRPQLYNSFSLGPLVAYVLARENEIKTVRIILTGKRSGLPEEFIRERAREMYV</sequence>
<dbReference type="InterPro" id="IPR002843">
    <property type="entry name" value="ATPase_V0-cplx_csu/dsu"/>
</dbReference>
<dbReference type="AlphaFoldDB" id="A0A367G3H1"/>
<dbReference type="InterPro" id="IPR036079">
    <property type="entry name" value="ATPase_csu/dsu_sf"/>
</dbReference>
<evidence type="ECO:0000313" key="5">
    <source>
        <dbReference type="Proteomes" id="UP000253208"/>
    </source>
</evidence>
<dbReference type="Pfam" id="PF01992">
    <property type="entry name" value="vATP-synt_AC39"/>
    <property type="match status" value="1"/>
</dbReference>
<reference evidence="4 5" key="1">
    <citation type="submission" date="2018-02" db="EMBL/GenBank/DDBJ databases">
        <title>Complete genome sequencing of Faecalibacterium prausnitzii strains isolated from the human gut.</title>
        <authorList>
            <person name="Fitzgerald B.C."/>
            <person name="Shkoporov A.N."/>
            <person name="Ross P.R."/>
            <person name="Hill C."/>
        </authorList>
    </citation>
    <scope>NUCLEOTIDE SEQUENCE [LARGE SCALE GENOMIC DNA]</scope>
    <source>
        <strain evidence="4 5">APC942/31-1</strain>
    </source>
</reference>
<dbReference type="Gene3D" id="1.20.1690.10">
    <property type="entry name" value="V-type ATP synthase subunit C domain"/>
    <property type="match status" value="2"/>
</dbReference>
<dbReference type="InterPro" id="IPR044911">
    <property type="entry name" value="V-type_ATPase_csu/dsu_dom_3"/>
</dbReference>
<organism evidence="4 5">
    <name type="scientific">Blautia obeum</name>
    <dbReference type="NCBI Taxonomy" id="40520"/>
    <lineage>
        <taxon>Bacteria</taxon>
        <taxon>Bacillati</taxon>
        <taxon>Bacillota</taxon>
        <taxon>Clostridia</taxon>
        <taxon>Lachnospirales</taxon>
        <taxon>Lachnospiraceae</taxon>
        <taxon>Blautia</taxon>
    </lineage>
</organism>
<dbReference type="SUPFAM" id="SSF103486">
    <property type="entry name" value="V-type ATP synthase subunit C"/>
    <property type="match status" value="1"/>
</dbReference>
<dbReference type="InterPro" id="IPR035067">
    <property type="entry name" value="V-type_ATPase_csu/dsu"/>
</dbReference>
<protein>
    <submittedName>
        <fullName evidence="4">V-type ATP synthase subunit C</fullName>
    </submittedName>
</protein>
<keyword evidence="2" id="KW-0813">Transport</keyword>
<dbReference type="Proteomes" id="UP000253208">
    <property type="component" value="Unassembled WGS sequence"/>
</dbReference>
<dbReference type="GO" id="GO:0046961">
    <property type="term" value="F:proton-transporting ATPase activity, rotational mechanism"/>
    <property type="evidence" value="ECO:0007669"/>
    <property type="project" value="InterPro"/>
</dbReference>
<dbReference type="Gene3D" id="1.10.132.50">
    <property type="entry name" value="ATP synthase (C/AC39) subunit, domain 3"/>
    <property type="match status" value="1"/>
</dbReference>
<comment type="caution">
    <text evidence="4">The sequence shown here is derived from an EMBL/GenBank/DDBJ whole genome shotgun (WGS) entry which is preliminary data.</text>
</comment>
<evidence type="ECO:0000256" key="3">
    <source>
        <dbReference type="ARBA" id="ARBA00023065"/>
    </source>
</evidence>
<dbReference type="PANTHER" id="PTHR38682">
    <property type="entry name" value="V-TYPE ATP SYNTHASE SUBUNIT C"/>
    <property type="match status" value="1"/>
</dbReference>
<accession>A0A367G3H1</accession>
<gene>
    <name evidence="4" type="ORF">C4886_04605</name>
</gene>
<evidence type="ECO:0000256" key="2">
    <source>
        <dbReference type="ARBA" id="ARBA00022448"/>
    </source>
</evidence>
<dbReference type="PANTHER" id="PTHR38682:SF1">
    <property type="entry name" value="V-TYPE ATP SYNTHASE SUBUNIT C"/>
    <property type="match status" value="1"/>
</dbReference>
<proteinExistence type="inferred from homology"/>
<evidence type="ECO:0000256" key="1">
    <source>
        <dbReference type="ARBA" id="ARBA00006709"/>
    </source>
</evidence>
<dbReference type="InterPro" id="IPR050873">
    <property type="entry name" value="V-ATPase_V0D/AC39_subunit"/>
</dbReference>
<comment type="similarity">
    <text evidence="1">Belongs to the V-ATPase V0D/AC39 subunit family.</text>
</comment>
<evidence type="ECO:0000313" key="4">
    <source>
        <dbReference type="EMBL" id="RCH45267.1"/>
    </source>
</evidence>
<keyword evidence="3" id="KW-0406">Ion transport</keyword>
<dbReference type="RefSeq" id="WP_114001835.1">
    <property type="nucleotide sequence ID" value="NZ_PSQG01000005.1"/>
</dbReference>
<name>A0A367G3H1_9FIRM</name>